<sequence length="266" mass="29074">MSPDIAARFDELVAEGEAVPTEGWDFSWFAGRATEERPAWGYSSLLADRMRAAEAALDMQTGGGEVLAAVPVLPPVLAATESWPPNVGIARRKLAPFGATVVAMEDDAADLPFPDGHFDLVVSRHPVVTRWDEVRRVLRPGGTYLAQHVGAGSVRELTEFMMGPNPFPPPPPARPFTTRSGATPTGAVAVAESAGLVVVDVRQQALRMEFHDIAAVVHFLRKVIWTVPGFTVDAYRERLAELHDFIERHGPFVAHAQRFLIEARRP</sequence>
<dbReference type="InterPro" id="IPR052939">
    <property type="entry name" value="23S_rRNA_MeTrnsfrase_RlmA"/>
</dbReference>
<dbReference type="KEGG" id="smao:CAG99_12835"/>
<dbReference type="AlphaFoldDB" id="A0A1W7CY61"/>
<proteinExistence type="predicted"/>
<accession>A0A1W7CY61</accession>
<name>A0A1W7CY61_9ACTN</name>
<dbReference type="RefSeq" id="WP_086159479.1">
    <property type="nucleotide sequence ID" value="NZ_CP021121.1"/>
</dbReference>
<dbReference type="GO" id="GO:0008757">
    <property type="term" value="F:S-adenosylmethionine-dependent methyltransferase activity"/>
    <property type="evidence" value="ECO:0007669"/>
    <property type="project" value="InterPro"/>
</dbReference>
<evidence type="ECO:0000259" key="1">
    <source>
        <dbReference type="Pfam" id="PF08241"/>
    </source>
</evidence>
<dbReference type="InterPro" id="IPR013216">
    <property type="entry name" value="Methyltransf_11"/>
</dbReference>
<dbReference type="PANTHER" id="PTHR43460:SF1">
    <property type="entry name" value="METHYLTRANSFERASE TYPE 11 DOMAIN-CONTAINING PROTEIN"/>
    <property type="match status" value="1"/>
</dbReference>
<dbReference type="Proteomes" id="UP000194218">
    <property type="component" value="Chromosome"/>
</dbReference>
<organism evidence="2 3">
    <name type="scientific">Streptomyces marincola</name>
    <dbReference type="NCBI Taxonomy" id="2878388"/>
    <lineage>
        <taxon>Bacteria</taxon>
        <taxon>Bacillati</taxon>
        <taxon>Actinomycetota</taxon>
        <taxon>Actinomycetes</taxon>
        <taxon>Kitasatosporales</taxon>
        <taxon>Streptomycetaceae</taxon>
        <taxon>Streptomyces</taxon>
    </lineage>
</organism>
<dbReference type="InterPro" id="IPR029063">
    <property type="entry name" value="SAM-dependent_MTases_sf"/>
</dbReference>
<dbReference type="SUPFAM" id="SSF53335">
    <property type="entry name" value="S-adenosyl-L-methionine-dependent methyltransferases"/>
    <property type="match status" value="1"/>
</dbReference>
<keyword evidence="2" id="KW-0489">Methyltransferase</keyword>
<keyword evidence="2" id="KW-0808">Transferase</keyword>
<dbReference type="OrthoDB" id="9795864at2"/>
<keyword evidence="3" id="KW-1185">Reference proteome</keyword>
<evidence type="ECO:0000313" key="2">
    <source>
        <dbReference type="EMBL" id="ARQ69637.1"/>
    </source>
</evidence>
<dbReference type="PANTHER" id="PTHR43460">
    <property type="entry name" value="METHYLTRANSFERASE"/>
    <property type="match status" value="1"/>
</dbReference>
<protein>
    <submittedName>
        <fullName evidence="2">SAM-dependent methyltransferase</fullName>
    </submittedName>
</protein>
<reference evidence="2 3" key="1">
    <citation type="submission" date="2017-05" db="EMBL/GenBank/DDBJ databases">
        <title>Complete genome sequence of Streptomyces sp. SCSIO 03032 revealed the diverse biosynthetic pathways for its bioactive secondary metabolites.</title>
        <authorList>
            <person name="Ma L."/>
            <person name="Zhu Y."/>
            <person name="Zhang W."/>
            <person name="Zhang G."/>
            <person name="Tian X."/>
            <person name="Zhang S."/>
            <person name="Zhang C."/>
        </authorList>
    </citation>
    <scope>NUCLEOTIDE SEQUENCE [LARGE SCALE GENOMIC DNA]</scope>
    <source>
        <strain evidence="2 3">SCSIO 03032</strain>
    </source>
</reference>
<dbReference type="Pfam" id="PF08241">
    <property type="entry name" value="Methyltransf_11"/>
    <property type="match status" value="1"/>
</dbReference>
<gene>
    <name evidence="2" type="ORF">CAG99_12835</name>
</gene>
<evidence type="ECO:0000313" key="3">
    <source>
        <dbReference type="Proteomes" id="UP000194218"/>
    </source>
</evidence>
<dbReference type="GO" id="GO:0032259">
    <property type="term" value="P:methylation"/>
    <property type="evidence" value="ECO:0007669"/>
    <property type="project" value="UniProtKB-KW"/>
</dbReference>
<dbReference type="Gene3D" id="3.40.50.150">
    <property type="entry name" value="Vaccinia Virus protein VP39"/>
    <property type="match status" value="1"/>
</dbReference>
<feature type="domain" description="Methyltransferase type 11" evidence="1">
    <location>
        <begin position="57"/>
        <end position="145"/>
    </location>
</feature>
<dbReference type="EMBL" id="CP021121">
    <property type="protein sequence ID" value="ARQ69637.1"/>
    <property type="molecule type" value="Genomic_DNA"/>
</dbReference>